<dbReference type="Proteomes" id="UP000499080">
    <property type="component" value="Unassembled WGS sequence"/>
</dbReference>
<comment type="cofactor">
    <cofactor evidence="1">
        <name>a divalent metal cation</name>
        <dbReference type="ChEBI" id="CHEBI:60240"/>
    </cofactor>
</comment>
<dbReference type="PANTHER" id="PTHR23080">
    <property type="entry name" value="THAP DOMAIN PROTEIN"/>
    <property type="match status" value="1"/>
</dbReference>
<evidence type="ECO:0000259" key="5">
    <source>
        <dbReference type="Pfam" id="PF13613"/>
    </source>
</evidence>
<evidence type="ECO:0000256" key="2">
    <source>
        <dbReference type="ARBA" id="ARBA00022723"/>
    </source>
</evidence>
<proteinExistence type="predicted"/>
<evidence type="ECO:0000313" key="6">
    <source>
        <dbReference type="EMBL" id="GBM33993.1"/>
    </source>
</evidence>
<comment type="caution">
    <text evidence="6">The sequence shown here is derived from an EMBL/GenBank/DDBJ whole genome shotgun (WGS) entry which is preliminary data.</text>
</comment>
<feature type="region of interest" description="Disordered" evidence="3">
    <location>
        <begin position="52"/>
        <end position="84"/>
    </location>
</feature>
<dbReference type="OrthoDB" id="6434106at2759"/>
<keyword evidence="7" id="KW-1185">Reference proteome</keyword>
<sequence>MLKRKLIAEIKRFCSSLICSDHFEENSYSTCQFTKRRLLKQEVVPIIFSKTPKQTPKVGLPSSATDGNNMQPDGTKHGMHSVSSQTETFTDVSDRMTKLKDELKELQDSLGKKAFIPENISNDTQMKALTSFTKERFSCVYSFLNVEEDLQTGNFCKRLVDIFFLFLVKLRTGISNEFLSVLLEISDSTVSRYFTFVMTVLYEKLKLLHIFPSKSKVVESIPRQFYSENRDCRVIVDCTEFPIQKPNSPAEQQMTFSFYKNTNTLKDSGQTGSRSKSGVHEGNSSYGYCDIGDTFGPILPHFFRGSPCTASSRPVPEKENIPDDSSNLLK</sequence>
<dbReference type="InterPro" id="IPR027805">
    <property type="entry name" value="Transposase_HTH_dom"/>
</dbReference>
<accession>A0A4Y2EXP8</accession>
<feature type="domain" description="DDE Tnp4" evidence="4">
    <location>
        <begin position="236"/>
        <end position="266"/>
    </location>
</feature>
<dbReference type="Pfam" id="PF13359">
    <property type="entry name" value="DDE_Tnp_4"/>
    <property type="match status" value="1"/>
</dbReference>
<gene>
    <name evidence="6" type="ORF">AVEN_166426_1</name>
</gene>
<dbReference type="InterPro" id="IPR027806">
    <property type="entry name" value="HARBI1_dom"/>
</dbReference>
<evidence type="ECO:0008006" key="8">
    <source>
        <dbReference type="Google" id="ProtNLM"/>
    </source>
</evidence>
<dbReference type="Pfam" id="PF13613">
    <property type="entry name" value="HTH_Tnp_4"/>
    <property type="match status" value="1"/>
</dbReference>
<dbReference type="GO" id="GO:0046872">
    <property type="term" value="F:metal ion binding"/>
    <property type="evidence" value="ECO:0007669"/>
    <property type="project" value="UniProtKB-KW"/>
</dbReference>
<evidence type="ECO:0000313" key="7">
    <source>
        <dbReference type="Proteomes" id="UP000499080"/>
    </source>
</evidence>
<name>A0A4Y2EXP8_ARAVE</name>
<evidence type="ECO:0000256" key="1">
    <source>
        <dbReference type="ARBA" id="ARBA00001968"/>
    </source>
</evidence>
<feature type="region of interest" description="Disordered" evidence="3">
    <location>
        <begin position="309"/>
        <end position="330"/>
    </location>
</feature>
<protein>
    <recommendedName>
        <fullName evidence="8">THAP-type domain-containing protein</fullName>
    </recommendedName>
</protein>
<feature type="domain" description="Transposase Helix-turn-helix" evidence="5">
    <location>
        <begin position="163"/>
        <end position="206"/>
    </location>
</feature>
<dbReference type="EMBL" id="BGPR01000748">
    <property type="protein sequence ID" value="GBM33993.1"/>
    <property type="molecule type" value="Genomic_DNA"/>
</dbReference>
<feature type="compositionally biased region" description="Polar residues" evidence="3">
    <location>
        <begin position="62"/>
        <end position="72"/>
    </location>
</feature>
<dbReference type="AlphaFoldDB" id="A0A4Y2EXP8"/>
<keyword evidence="2" id="KW-0479">Metal-binding</keyword>
<organism evidence="6 7">
    <name type="scientific">Araneus ventricosus</name>
    <name type="common">Orbweaver spider</name>
    <name type="synonym">Epeira ventricosa</name>
    <dbReference type="NCBI Taxonomy" id="182803"/>
    <lineage>
        <taxon>Eukaryota</taxon>
        <taxon>Metazoa</taxon>
        <taxon>Ecdysozoa</taxon>
        <taxon>Arthropoda</taxon>
        <taxon>Chelicerata</taxon>
        <taxon>Arachnida</taxon>
        <taxon>Araneae</taxon>
        <taxon>Araneomorphae</taxon>
        <taxon>Entelegynae</taxon>
        <taxon>Araneoidea</taxon>
        <taxon>Araneidae</taxon>
        <taxon>Araneus</taxon>
    </lineage>
</organism>
<evidence type="ECO:0000256" key="3">
    <source>
        <dbReference type="SAM" id="MobiDB-lite"/>
    </source>
</evidence>
<reference evidence="6 7" key="1">
    <citation type="journal article" date="2019" name="Sci. Rep.">
        <title>Orb-weaving spider Araneus ventricosus genome elucidates the spidroin gene catalogue.</title>
        <authorList>
            <person name="Kono N."/>
            <person name="Nakamura H."/>
            <person name="Ohtoshi R."/>
            <person name="Moran D.A.P."/>
            <person name="Shinohara A."/>
            <person name="Yoshida Y."/>
            <person name="Fujiwara M."/>
            <person name="Mori M."/>
            <person name="Tomita M."/>
            <person name="Arakawa K."/>
        </authorList>
    </citation>
    <scope>NUCLEOTIDE SEQUENCE [LARGE SCALE GENOMIC DNA]</scope>
</reference>
<evidence type="ECO:0000259" key="4">
    <source>
        <dbReference type="Pfam" id="PF13359"/>
    </source>
</evidence>
<dbReference type="PANTHER" id="PTHR23080:SF141">
    <property type="entry name" value="TRANSPOSASE HELIX-TURN-HELIX DOMAIN-CONTAINING PROTEIN"/>
    <property type="match status" value="1"/>
</dbReference>